<comment type="caution">
    <text evidence="5">The sequence shown here is derived from an EMBL/GenBank/DDBJ whole genome shotgun (WGS) entry which is preliminary data.</text>
</comment>
<keyword evidence="1" id="KW-0805">Transcription regulation</keyword>
<accession>A0A4R0P2J4</accession>
<protein>
    <submittedName>
        <fullName evidence="5">AraC family transcriptional regulator</fullName>
    </submittedName>
</protein>
<dbReference type="GO" id="GO:0003700">
    <property type="term" value="F:DNA-binding transcription factor activity"/>
    <property type="evidence" value="ECO:0007669"/>
    <property type="project" value="InterPro"/>
</dbReference>
<dbReference type="PRINTS" id="PR00032">
    <property type="entry name" value="HTHARAC"/>
</dbReference>
<dbReference type="PROSITE" id="PS01124">
    <property type="entry name" value="HTH_ARAC_FAMILY_2"/>
    <property type="match status" value="1"/>
</dbReference>
<evidence type="ECO:0000256" key="3">
    <source>
        <dbReference type="ARBA" id="ARBA00023163"/>
    </source>
</evidence>
<gene>
    <name evidence="5" type="ORF">EZ449_05905</name>
</gene>
<reference evidence="5 6" key="1">
    <citation type="submission" date="2019-02" db="EMBL/GenBank/DDBJ databases">
        <title>Pedobacter sp. RP-3-11 sp. nov., isolated from Arctic soil.</title>
        <authorList>
            <person name="Dahal R.H."/>
        </authorList>
    </citation>
    <scope>NUCLEOTIDE SEQUENCE [LARGE SCALE GENOMIC DNA]</scope>
    <source>
        <strain evidence="5 6">RP-3-11</strain>
    </source>
</reference>
<dbReference type="Proteomes" id="UP000291485">
    <property type="component" value="Unassembled WGS sequence"/>
</dbReference>
<evidence type="ECO:0000313" key="5">
    <source>
        <dbReference type="EMBL" id="TCD11033.1"/>
    </source>
</evidence>
<dbReference type="SMART" id="SM00342">
    <property type="entry name" value="HTH_ARAC"/>
    <property type="match status" value="1"/>
</dbReference>
<evidence type="ECO:0000259" key="4">
    <source>
        <dbReference type="PROSITE" id="PS01124"/>
    </source>
</evidence>
<dbReference type="Gene3D" id="1.10.10.60">
    <property type="entry name" value="Homeodomain-like"/>
    <property type="match status" value="1"/>
</dbReference>
<keyword evidence="2" id="KW-0238">DNA-binding</keyword>
<dbReference type="PANTHER" id="PTHR43280">
    <property type="entry name" value="ARAC-FAMILY TRANSCRIPTIONAL REGULATOR"/>
    <property type="match status" value="1"/>
</dbReference>
<dbReference type="PANTHER" id="PTHR43280:SF2">
    <property type="entry name" value="HTH-TYPE TRANSCRIPTIONAL REGULATOR EXSA"/>
    <property type="match status" value="1"/>
</dbReference>
<evidence type="ECO:0000313" key="6">
    <source>
        <dbReference type="Proteomes" id="UP000291485"/>
    </source>
</evidence>
<proteinExistence type="predicted"/>
<dbReference type="Pfam" id="PF12833">
    <property type="entry name" value="HTH_18"/>
    <property type="match status" value="1"/>
</dbReference>
<dbReference type="InterPro" id="IPR037923">
    <property type="entry name" value="HTH-like"/>
</dbReference>
<dbReference type="EMBL" id="SJSN01000004">
    <property type="protein sequence ID" value="TCD11033.1"/>
    <property type="molecule type" value="Genomic_DNA"/>
</dbReference>
<keyword evidence="6" id="KW-1185">Reference proteome</keyword>
<organism evidence="5 6">
    <name type="scientific">Pedobacter frigidisoli</name>
    <dbReference type="NCBI Taxonomy" id="2530455"/>
    <lineage>
        <taxon>Bacteria</taxon>
        <taxon>Pseudomonadati</taxon>
        <taxon>Bacteroidota</taxon>
        <taxon>Sphingobacteriia</taxon>
        <taxon>Sphingobacteriales</taxon>
        <taxon>Sphingobacteriaceae</taxon>
        <taxon>Pedobacter</taxon>
    </lineage>
</organism>
<dbReference type="Pfam" id="PF22200">
    <property type="entry name" value="ExsA_N"/>
    <property type="match status" value="1"/>
</dbReference>
<dbReference type="GO" id="GO:0043565">
    <property type="term" value="F:sequence-specific DNA binding"/>
    <property type="evidence" value="ECO:0007669"/>
    <property type="project" value="InterPro"/>
</dbReference>
<dbReference type="InterPro" id="IPR020449">
    <property type="entry name" value="Tscrpt_reg_AraC-type_HTH"/>
</dbReference>
<evidence type="ECO:0000256" key="1">
    <source>
        <dbReference type="ARBA" id="ARBA00023015"/>
    </source>
</evidence>
<dbReference type="SUPFAM" id="SSF46689">
    <property type="entry name" value="Homeodomain-like"/>
    <property type="match status" value="1"/>
</dbReference>
<dbReference type="OrthoDB" id="4480133at2"/>
<dbReference type="InterPro" id="IPR018060">
    <property type="entry name" value="HTH_AraC"/>
</dbReference>
<dbReference type="SUPFAM" id="SSF51215">
    <property type="entry name" value="Regulatory protein AraC"/>
    <property type="match status" value="1"/>
</dbReference>
<dbReference type="InterPro" id="IPR054015">
    <property type="entry name" value="ExsA-like_N"/>
</dbReference>
<dbReference type="RefSeq" id="WP_131557053.1">
    <property type="nucleotide sequence ID" value="NZ_SJSN01000004.1"/>
</dbReference>
<keyword evidence="3" id="KW-0804">Transcription</keyword>
<dbReference type="AlphaFoldDB" id="A0A4R0P2J4"/>
<dbReference type="InterPro" id="IPR009057">
    <property type="entry name" value="Homeodomain-like_sf"/>
</dbReference>
<feature type="domain" description="HTH araC/xylS-type" evidence="4">
    <location>
        <begin position="161"/>
        <end position="257"/>
    </location>
</feature>
<name>A0A4R0P2J4_9SPHI</name>
<sequence length="257" mass="30184">MRSIAENTTTNILKEQFIPDHVFIYVAKGALRIFDGDTNYIFKSGDAFLARKNRLAKYELLEDKDPFEPILFCFDEPFLKEFQAKHPYKKSGSKTNKALINIEKSVFLTSFIKSVKPYYKDVMELDADFEDLKYEELVIILLKQQPELIDLLFDFAPQQKINLEAYMNKNYTFNVNLERFSILTGRSLSAFKRDFKTIFNETPNRWLVKKRLEEAHLLISKKKQKPSDIYLDLGFESLSHFSVAFKKLFGITPKELR</sequence>
<evidence type="ECO:0000256" key="2">
    <source>
        <dbReference type="ARBA" id="ARBA00023125"/>
    </source>
</evidence>